<evidence type="ECO:0000256" key="7">
    <source>
        <dbReference type="ARBA" id="ARBA00023015"/>
    </source>
</evidence>
<dbReference type="SMART" id="SM00448">
    <property type="entry name" value="REC"/>
    <property type="match status" value="1"/>
</dbReference>
<dbReference type="Gene3D" id="1.10.10.60">
    <property type="entry name" value="Homeodomain-like"/>
    <property type="match status" value="1"/>
</dbReference>
<feature type="domain" description="Sigma-54 factor interaction" evidence="12">
    <location>
        <begin position="146"/>
        <end position="375"/>
    </location>
</feature>
<dbReference type="InterPro" id="IPR002197">
    <property type="entry name" value="HTH_Fis"/>
</dbReference>
<comment type="subcellular location">
    <subcellularLocation>
        <location evidence="1">Cytoplasm</location>
    </subcellularLocation>
</comment>
<keyword evidence="6" id="KW-0902">Two-component regulatory system</keyword>
<dbReference type="PROSITE" id="PS50110">
    <property type="entry name" value="RESPONSE_REGULATORY"/>
    <property type="match status" value="1"/>
</dbReference>
<dbReference type="InterPro" id="IPR009057">
    <property type="entry name" value="Homeodomain-like_sf"/>
</dbReference>
<keyword evidence="9" id="KW-0010">Activator</keyword>
<dbReference type="InterPro" id="IPR025943">
    <property type="entry name" value="Sigma_54_int_dom_ATP-bd_2"/>
</dbReference>
<accession>A0A1W1XNT0</accession>
<dbReference type="PROSITE" id="PS50045">
    <property type="entry name" value="SIGMA54_INTERACT_4"/>
    <property type="match status" value="1"/>
</dbReference>
<dbReference type="InterPro" id="IPR003593">
    <property type="entry name" value="AAA+_ATPase"/>
</dbReference>
<dbReference type="SUPFAM" id="SSF52540">
    <property type="entry name" value="P-loop containing nucleoside triphosphate hydrolases"/>
    <property type="match status" value="1"/>
</dbReference>
<keyword evidence="8" id="KW-0238">DNA-binding</keyword>
<dbReference type="GO" id="GO:0005524">
    <property type="term" value="F:ATP binding"/>
    <property type="evidence" value="ECO:0007669"/>
    <property type="project" value="UniProtKB-KW"/>
</dbReference>
<dbReference type="PRINTS" id="PR01590">
    <property type="entry name" value="HTHFIS"/>
</dbReference>
<dbReference type="FunFam" id="3.40.50.300:FF:000006">
    <property type="entry name" value="DNA-binding transcriptional regulator NtrC"/>
    <property type="match status" value="1"/>
</dbReference>
<dbReference type="PANTHER" id="PTHR32071">
    <property type="entry name" value="TRANSCRIPTIONAL REGULATORY PROTEIN"/>
    <property type="match status" value="1"/>
</dbReference>
<dbReference type="InterPro" id="IPR025944">
    <property type="entry name" value="Sigma_54_int_dom_CS"/>
</dbReference>
<keyword evidence="10" id="KW-0804">Transcription</keyword>
<dbReference type="SMART" id="SM00382">
    <property type="entry name" value="AAA"/>
    <property type="match status" value="1"/>
</dbReference>
<dbReference type="PROSITE" id="PS00688">
    <property type="entry name" value="SIGMA54_INTERACT_3"/>
    <property type="match status" value="1"/>
</dbReference>
<dbReference type="Pfam" id="PF00158">
    <property type="entry name" value="Sigma54_activat"/>
    <property type="match status" value="1"/>
</dbReference>
<dbReference type="InterPro" id="IPR011006">
    <property type="entry name" value="CheY-like_superfamily"/>
</dbReference>
<proteinExistence type="predicted"/>
<dbReference type="Proteomes" id="UP000192783">
    <property type="component" value="Unassembled WGS sequence"/>
</dbReference>
<organism evidence="14 15">
    <name type="scientific">Desulfacinum hydrothermale DSM 13146</name>
    <dbReference type="NCBI Taxonomy" id="1121390"/>
    <lineage>
        <taxon>Bacteria</taxon>
        <taxon>Pseudomonadati</taxon>
        <taxon>Thermodesulfobacteriota</taxon>
        <taxon>Syntrophobacteria</taxon>
        <taxon>Syntrophobacterales</taxon>
        <taxon>Syntrophobacteraceae</taxon>
        <taxon>Desulfacinum</taxon>
    </lineage>
</organism>
<evidence type="ECO:0000256" key="9">
    <source>
        <dbReference type="ARBA" id="ARBA00023159"/>
    </source>
</evidence>
<dbReference type="STRING" id="1121390.SAMN02746041_02391"/>
<evidence type="ECO:0000256" key="1">
    <source>
        <dbReference type="ARBA" id="ARBA00004496"/>
    </source>
</evidence>
<dbReference type="GO" id="GO:0005737">
    <property type="term" value="C:cytoplasm"/>
    <property type="evidence" value="ECO:0007669"/>
    <property type="project" value="UniProtKB-SubCell"/>
</dbReference>
<dbReference type="CDD" id="cd00009">
    <property type="entry name" value="AAA"/>
    <property type="match status" value="1"/>
</dbReference>
<dbReference type="InterPro" id="IPR001789">
    <property type="entry name" value="Sig_transdc_resp-reg_receiver"/>
</dbReference>
<dbReference type="CDD" id="cd17546">
    <property type="entry name" value="REC_hyHK_CKI1_RcsC-like"/>
    <property type="match status" value="1"/>
</dbReference>
<dbReference type="GO" id="GO:0043565">
    <property type="term" value="F:sequence-specific DNA binding"/>
    <property type="evidence" value="ECO:0007669"/>
    <property type="project" value="InterPro"/>
</dbReference>
<dbReference type="PROSITE" id="PS00676">
    <property type="entry name" value="SIGMA54_INTERACT_2"/>
    <property type="match status" value="1"/>
</dbReference>
<dbReference type="FunFam" id="3.40.50.2300:FF:000018">
    <property type="entry name" value="DNA-binding transcriptional regulator NtrC"/>
    <property type="match status" value="1"/>
</dbReference>
<gene>
    <name evidence="14" type="ORF">SAMN02746041_02391</name>
</gene>
<keyword evidence="5" id="KW-0067">ATP-binding</keyword>
<dbReference type="GO" id="GO:0000160">
    <property type="term" value="P:phosphorelay signal transduction system"/>
    <property type="evidence" value="ECO:0007669"/>
    <property type="project" value="UniProtKB-KW"/>
</dbReference>
<dbReference type="InterPro" id="IPR027417">
    <property type="entry name" value="P-loop_NTPase"/>
</dbReference>
<dbReference type="Pfam" id="PF00072">
    <property type="entry name" value="Response_reg"/>
    <property type="match status" value="1"/>
</dbReference>
<evidence type="ECO:0000256" key="3">
    <source>
        <dbReference type="ARBA" id="ARBA00022553"/>
    </source>
</evidence>
<reference evidence="14 15" key="1">
    <citation type="submission" date="2017-04" db="EMBL/GenBank/DDBJ databases">
        <authorList>
            <person name="Afonso C.L."/>
            <person name="Miller P.J."/>
            <person name="Scott M.A."/>
            <person name="Spackman E."/>
            <person name="Goraichik I."/>
            <person name="Dimitrov K.M."/>
            <person name="Suarez D.L."/>
            <person name="Swayne D.E."/>
        </authorList>
    </citation>
    <scope>NUCLEOTIDE SEQUENCE [LARGE SCALE GENOMIC DNA]</scope>
    <source>
        <strain evidence="14 15">DSM 13146</strain>
    </source>
</reference>
<dbReference type="SUPFAM" id="SSF52172">
    <property type="entry name" value="CheY-like"/>
    <property type="match status" value="1"/>
</dbReference>
<dbReference type="AlphaFoldDB" id="A0A1W1XNT0"/>
<feature type="modified residue" description="4-aspartylphosphate" evidence="11">
    <location>
        <position position="57"/>
    </location>
</feature>
<name>A0A1W1XNT0_9BACT</name>
<dbReference type="PANTHER" id="PTHR32071:SF117">
    <property type="entry name" value="PTS-DEPENDENT DIHYDROXYACETONE KINASE OPERON REGULATORY PROTEIN-RELATED"/>
    <property type="match status" value="1"/>
</dbReference>
<evidence type="ECO:0000256" key="5">
    <source>
        <dbReference type="ARBA" id="ARBA00022840"/>
    </source>
</evidence>
<evidence type="ECO:0000259" key="13">
    <source>
        <dbReference type="PROSITE" id="PS50110"/>
    </source>
</evidence>
<evidence type="ECO:0000313" key="14">
    <source>
        <dbReference type="EMBL" id="SMC25623.1"/>
    </source>
</evidence>
<dbReference type="GO" id="GO:0006355">
    <property type="term" value="P:regulation of DNA-templated transcription"/>
    <property type="evidence" value="ECO:0007669"/>
    <property type="project" value="InterPro"/>
</dbReference>
<evidence type="ECO:0000256" key="6">
    <source>
        <dbReference type="ARBA" id="ARBA00023012"/>
    </source>
</evidence>
<dbReference type="InterPro" id="IPR025662">
    <property type="entry name" value="Sigma_54_int_dom_ATP-bd_1"/>
</dbReference>
<evidence type="ECO:0000256" key="11">
    <source>
        <dbReference type="PROSITE-ProRule" id="PRU00169"/>
    </source>
</evidence>
<evidence type="ECO:0000256" key="10">
    <source>
        <dbReference type="ARBA" id="ARBA00023163"/>
    </source>
</evidence>
<keyword evidence="3 11" id="KW-0597">Phosphoprotein</keyword>
<evidence type="ECO:0000256" key="2">
    <source>
        <dbReference type="ARBA" id="ARBA00022490"/>
    </source>
</evidence>
<dbReference type="EMBL" id="FWXF01000014">
    <property type="protein sequence ID" value="SMC25623.1"/>
    <property type="molecule type" value="Genomic_DNA"/>
</dbReference>
<dbReference type="FunFam" id="1.10.8.60:FF:000014">
    <property type="entry name" value="DNA-binding transcriptional regulator NtrC"/>
    <property type="match status" value="1"/>
</dbReference>
<evidence type="ECO:0000256" key="4">
    <source>
        <dbReference type="ARBA" id="ARBA00022741"/>
    </source>
</evidence>
<dbReference type="Pfam" id="PF25601">
    <property type="entry name" value="AAA_lid_14"/>
    <property type="match status" value="1"/>
</dbReference>
<sequence>MSLPRPPQILIVDDDDAHRLMLSTLLKDWGFGVKEAGDGHRAVQIIREGPLDLVLMDVRMPEMDGIEATRRIRRYNPAVPIIMLTAYSSVPSAVEALKAGAYDYLTKPIDFDALRLAMDRALDHTRLRTENQELKEQLSRLQLPAIVGKSQAMTSLVEMLALVAPSEATVLITGESGTGKGLVARAIHANSPRKDGPLVEVNCAAIPENLLESELFGHEKGAFTGADRSRRGRFAQAQGGTLFLDEVGELSIFMQAKLLGVLQDGVIQRVGSDQTHNVDVRVVAATNRDLAHMVREGTFREDLYYRLNVVALEVPPLRDRRDDIPLLCQHFLSLYGQKNNRRVKGLTPQVMDIFMRYDWPGNVRELENVLERAVILMRGEYVTERELPLHLQKLSRDLTEPVAAASASPDMDSSLTLAQMEKRMILRVLEETGGNKSEAARRLGITRRTLKLKLKKYAEEESAEN</sequence>
<dbReference type="PROSITE" id="PS00675">
    <property type="entry name" value="SIGMA54_INTERACT_1"/>
    <property type="match status" value="1"/>
</dbReference>
<keyword evidence="7" id="KW-0805">Transcription regulation</keyword>
<keyword evidence="2" id="KW-0963">Cytoplasm</keyword>
<dbReference type="InterPro" id="IPR058031">
    <property type="entry name" value="AAA_lid_NorR"/>
</dbReference>
<dbReference type="InterPro" id="IPR002078">
    <property type="entry name" value="Sigma_54_int"/>
</dbReference>
<dbReference type="Gene3D" id="1.10.8.60">
    <property type="match status" value="1"/>
</dbReference>
<keyword evidence="15" id="KW-1185">Reference proteome</keyword>
<dbReference type="Pfam" id="PF02954">
    <property type="entry name" value="HTH_8"/>
    <property type="match status" value="1"/>
</dbReference>
<protein>
    <submittedName>
        <fullName evidence="14">Two-component system, NtrC family, response regulator HydG</fullName>
    </submittedName>
</protein>
<evidence type="ECO:0000256" key="8">
    <source>
        <dbReference type="ARBA" id="ARBA00023125"/>
    </source>
</evidence>
<evidence type="ECO:0000313" key="15">
    <source>
        <dbReference type="Proteomes" id="UP000192783"/>
    </source>
</evidence>
<evidence type="ECO:0000259" key="12">
    <source>
        <dbReference type="PROSITE" id="PS50045"/>
    </source>
</evidence>
<dbReference type="Gene3D" id="3.40.50.300">
    <property type="entry name" value="P-loop containing nucleotide triphosphate hydrolases"/>
    <property type="match status" value="1"/>
</dbReference>
<feature type="domain" description="Response regulatory" evidence="13">
    <location>
        <begin position="8"/>
        <end position="122"/>
    </location>
</feature>
<keyword evidence="4" id="KW-0547">Nucleotide-binding</keyword>
<dbReference type="RefSeq" id="WP_084058120.1">
    <property type="nucleotide sequence ID" value="NZ_FWXF01000014.1"/>
</dbReference>
<dbReference type="Gene3D" id="3.40.50.2300">
    <property type="match status" value="1"/>
</dbReference>
<dbReference type="SUPFAM" id="SSF46689">
    <property type="entry name" value="Homeodomain-like"/>
    <property type="match status" value="1"/>
</dbReference>